<keyword evidence="3 5" id="KW-1133">Transmembrane helix</keyword>
<feature type="transmembrane region" description="Helical" evidence="5">
    <location>
        <begin position="67"/>
        <end position="93"/>
    </location>
</feature>
<name>A0ABC8TY97_9AQUA</name>
<evidence type="ECO:0000256" key="1">
    <source>
        <dbReference type="ARBA" id="ARBA00004167"/>
    </source>
</evidence>
<dbReference type="PANTHER" id="PTHR31234">
    <property type="entry name" value="LATE EMBRYOGENESIS ABUNDANT (LEA) HYDROXYPROLINE-RICH GLYCOPROTEIN FAMILY"/>
    <property type="match status" value="1"/>
</dbReference>
<reference evidence="7 8" key="1">
    <citation type="submission" date="2024-02" db="EMBL/GenBank/DDBJ databases">
        <authorList>
            <person name="Vignale AGUSTIN F."/>
            <person name="Sosa J E."/>
            <person name="Modenutti C."/>
        </authorList>
    </citation>
    <scope>NUCLEOTIDE SEQUENCE [LARGE SCALE GENOMIC DNA]</scope>
</reference>
<comment type="caution">
    <text evidence="7">The sequence shown here is derived from an EMBL/GenBank/DDBJ whole genome shotgun (WGS) entry which is preliminary data.</text>
</comment>
<organism evidence="7 8">
    <name type="scientific">Ilex paraguariensis</name>
    <name type="common">yerba mate</name>
    <dbReference type="NCBI Taxonomy" id="185542"/>
    <lineage>
        <taxon>Eukaryota</taxon>
        <taxon>Viridiplantae</taxon>
        <taxon>Streptophyta</taxon>
        <taxon>Embryophyta</taxon>
        <taxon>Tracheophyta</taxon>
        <taxon>Spermatophyta</taxon>
        <taxon>Magnoliopsida</taxon>
        <taxon>eudicotyledons</taxon>
        <taxon>Gunneridae</taxon>
        <taxon>Pentapetalae</taxon>
        <taxon>asterids</taxon>
        <taxon>campanulids</taxon>
        <taxon>Aquifoliales</taxon>
        <taxon>Aquifoliaceae</taxon>
        <taxon>Ilex</taxon>
    </lineage>
</organism>
<dbReference type="AlphaFoldDB" id="A0ABC8TY97"/>
<gene>
    <name evidence="7" type="ORF">ILEXP_LOCUS44240</name>
</gene>
<proteinExistence type="predicted"/>
<dbReference type="SUPFAM" id="SSF117070">
    <property type="entry name" value="LEA14-like"/>
    <property type="match status" value="1"/>
</dbReference>
<dbReference type="EMBL" id="CAUOFW020006391">
    <property type="protein sequence ID" value="CAK9174484.1"/>
    <property type="molecule type" value="Genomic_DNA"/>
</dbReference>
<evidence type="ECO:0000256" key="4">
    <source>
        <dbReference type="ARBA" id="ARBA00023136"/>
    </source>
</evidence>
<accession>A0ABC8TY97</accession>
<evidence type="ECO:0000313" key="8">
    <source>
        <dbReference type="Proteomes" id="UP001642360"/>
    </source>
</evidence>
<dbReference type="GO" id="GO:0016020">
    <property type="term" value="C:membrane"/>
    <property type="evidence" value="ECO:0007669"/>
    <property type="project" value="UniProtKB-SubCell"/>
</dbReference>
<evidence type="ECO:0000256" key="2">
    <source>
        <dbReference type="ARBA" id="ARBA00022692"/>
    </source>
</evidence>
<dbReference type="Pfam" id="PF03168">
    <property type="entry name" value="LEA_2"/>
    <property type="match status" value="1"/>
</dbReference>
<keyword evidence="2 5" id="KW-0812">Transmembrane</keyword>
<sequence length="263" mass="28254">MTDRVYPSAKPAANGTTTAAAAVSNKANGGAPTFPATKAQLYNTTRPLYRPQPPPRRRSGRSCCCRCCLWTTFTILLIILLAAIAGAVVWVLYRPHRPSFSVSSFQVSQFNITSSSQDSQLNSKFNLTVSARNPNGKIIFLYDPITVSITSDGVDIGDGSFPGFVHGKKNTTTLRTVITSAGQSLDSTAVNSLKNKKSLPLKIKLDTKVKVKIGSLKTTKVGIRVSCDGIKTALPTGKSAATATTSDAKCKVDLRIKIWKWTV</sequence>
<protein>
    <recommendedName>
        <fullName evidence="6">Late embryogenesis abundant protein LEA-2 subgroup domain-containing protein</fullName>
    </recommendedName>
</protein>
<dbReference type="InterPro" id="IPR004864">
    <property type="entry name" value="LEA_2"/>
</dbReference>
<keyword evidence="4 5" id="KW-0472">Membrane</keyword>
<dbReference type="InterPro" id="IPR044839">
    <property type="entry name" value="NDR1-like"/>
</dbReference>
<evidence type="ECO:0000256" key="5">
    <source>
        <dbReference type="SAM" id="Phobius"/>
    </source>
</evidence>
<keyword evidence="8" id="KW-1185">Reference proteome</keyword>
<feature type="domain" description="Late embryogenesis abundant protein LEA-2 subgroup" evidence="6">
    <location>
        <begin position="128"/>
        <end position="227"/>
    </location>
</feature>
<dbReference type="PANTHER" id="PTHR31234:SF2">
    <property type="entry name" value="OS05G0199100 PROTEIN"/>
    <property type="match status" value="1"/>
</dbReference>
<dbReference type="Proteomes" id="UP001642360">
    <property type="component" value="Unassembled WGS sequence"/>
</dbReference>
<evidence type="ECO:0000259" key="6">
    <source>
        <dbReference type="Pfam" id="PF03168"/>
    </source>
</evidence>
<dbReference type="Gene3D" id="2.60.40.1820">
    <property type="match status" value="1"/>
</dbReference>
<evidence type="ECO:0000256" key="3">
    <source>
        <dbReference type="ARBA" id="ARBA00022989"/>
    </source>
</evidence>
<evidence type="ECO:0000313" key="7">
    <source>
        <dbReference type="EMBL" id="CAK9174484.1"/>
    </source>
</evidence>
<comment type="subcellular location">
    <subcellularLocation>
        <location evidence="1">Membrane</location>
        <topology evidence="1">Single-pass membrane protein</topology>
    </subcellularLocation>
</comment>